<organism evidence="2 3">
    <name type="scientific">Jannaschia seosinensis</name>
    <dbReference type="NCBI Taxonomy" id="313367"/>
    <lineage>
        <taxon>Bacteria</taxon>
        <taxon>Pseudomonadati</taxon>
        <taxon>Pseudomonadota</taxon>
        <taxon>Alphaproteobacteria</taxon>
        <taxon>Rhodobacterales</taxon>
        <taxon>Roseobacteraceae</taxon>
        <taxon>Jannaschia</taxon>
    </lineage>
</organism>
<keyword evidence="2" id="KW-0540">Nuclease</keyword>
<dbReference type="GO" id="GO:0004519">
    <property type="term" value="F:endonuclease activity"/>
    <property type="evidence" value="ECO:0007669"/>
    <property type="project" value="UniProtKB-KW"/>
</dbReference>
<dbReference type="InterPro" id="IPR003615">
    <property type="entry name" value="HNH_nuc"/>
</dbReference>
<dbReference type="EMBL" id="CYPR01000154">
    <property type="protein sequence ID" value="CUH39498.1"/>
    <property type="molecule type" value="Genomic_DNA"/>
</dbReference>
<proteinExistence type="predicted"/>
<dbReference type="AlphaFoldDB" id="A0A0M7BBP9"/>
<evidence type="ECO:0000259" key="1">
    <source>
        <dbReference type="Pfam" id="PF01844"/>
    </source>
</evidence>
<dbReference type="Proteomes" id="UP000049455">
    <property type="component" value="Unassembled WGS sequence"/>
</dbReference>
<dbReference type="GO" id="GO:0008270">
    <property type="term" value="F:zinc ion binding"/>
    <property type="evidence" value="ECO:0007669"/>
    <property type="project" value="InterPro"/>
</dbReference>
<evidence type="ECO:0000313" key="3">
    <source>
        <dbReference type="Proteomes" id="UP000049455"/>
    </source>
</evidence>
<accession>A0A0M7BBP9</accession>
<name>A0A0M7BBP9_9RHOB</name>
<feature type="domain" description="HNH" evidence="1">
    <location>
        <begin position="208"/>
        <end position="263"/>
    </location>
</feature>
<protein>
    <submittedName>
        <fullName evidence="2">Putative restriction endonuclease</fullName>
    </submittedName>
</protein>
<dbReference type="CDD" id="cd00085">
    <property type="entry name" value="HNHc"/>
    <property type="match status" value="1"/>
</dbReference>
<reference evidence="2 3" key="1">
    <citation type="submission" date="2015-09" db="EMBL/GenBank/DDBJ databases">
        <authorList>
            <person name="Jackson K.R."/>
            <person name="Lunt B.L."/>
            <person name="Fisher J.N.B."/>
            <person name="Gardner A.V."/>
            <person name="Bailey M.E."/>
            <person name="Deus L.M."/>
            <person name="Earl A.S."/>
            <person name="Gibby P.D."/>
            <person name="Hartmann K.A."/>
            <person name="Liu J.E."/>
            <person name="Manci A.M."/>
            <person name="Nielsen D.A."/>
            <person name="Solomon M.B."/>
            <person name="Breakwell D.P."/>
            <person name="Burnett S.H."/>
            <person name="Grose J.H."/>
        </authorList>
    </citation>
    <scope>NUCLEOTIDE SEQUENCE [LARGE SCALE GENOMIC DNA]</scope>
    <source>
        <strain evidence="2 3">CECT 7799</strain>
    </source>
</reference>
<dbReference type="Pfam" id="PF01844">
    <property type="entry name" value="HNH"/>
    <property type="match status" value="1"/>
</dbReference>
<keyword evidence="2" id="KW-0255">Endonuclease</keyword>
<dbReference type="STRING" id="313367.JSE7799_02225"/>
<dbReference type="InterPro" id="IPR002711">
    <property type="entry name" value="HNH"/>
</dbReference>
<sequence>MPMLHDPRAIGSIVSLETGLDFETSSRKDSDGCQIISLTPAGHNPAHTFGIDVEIGWRRLELSFVPGKFAGPLLQAMSEADDSGRAVFRAVLRDCESQGAKVSFKLNGTEQRYGEESIWDATWRRLSFQLSKGNLELGTEDGIPDFEIVQSWTTRFAAAVISLLPLEQHEAEELEGYPEGAVQKVEVNRYERDRRNRAAALAIHGSACLACGMDFGRTYGPHADGYIEVHHVVQVSQLGSNYVIDPKEDLVPLCPNCHAVAHRRNPPFTVDEIKGLLRLGTGDPSRVSEVG</sequence>
<evidence type="ECO:0000313" key="2">
    <source>
        <dbReference type="EMBL" id="CUH39498.1"/>
    </source>
</evidence>
<dbReference type="GO" id="GO:0003676">
    <property type="term" value="F:nucleic acid binding"/>
    <property type="evidence" value="ECO:0007669"/>
    <property type="project" value="InterPro"/>
</dbReference>
<keyword evidence="3" id="KW-1185">Reference proteome</keyword>
<dbReference type="Gene3D" id="1.10.30.50">
    <property type="match status" value="1"/>
</dbReference>
<keyword evidence="2" id="KW-0378">Hydrolase</keyword>
<gene>
    <name evidence="2" type="ORF">JSE7799_02225</name>
</gene>